<accession>A0ABY9MQD6</accession>
<organism evidence="1 2">
    <name type="scientific">Thiothrix lacustris</name>
    <dbReference type="NCBI Taxonomy" id="525917"/>
    <lineage>
        <taxon>Bacteria</taxon>
        <taxon>Pseudomonadati</taxon>
        <taxon>Pseudomonadota</taxon>
        <taxon>Gammaproteobacteria</taxon>
        <taxon>Thiotrichales</taxon>
        <taxon>Thiotrichaceae</taxon>
        <taxon>Thiothrix</taxon>
    </lineage>
</organism>
<protein>
    <submittedName>
        <fullName evidence="1">Uncharacterized protein</fullName>
    </submittedName>
</protein>
<evidence type="ECO:0000313" key="1">
    <source>
        <dbReference type="EMBL" id="WML90866.1"/>
    </source>
</evidence>
<gene>
    <name evidence="1" type="ORF">RCF98_00590</name>
</gene>
<dbReference type="RefSeq" id="WP_308895457.1">
    <property type="nucleotide sequence ID" value="NZ_CP133218.1"/>
</dbReference>
<dbReference type="EMBL" id="CP133218">
    <property type="protein sequence ID" value="WML90866.1"/>
    <property type="molecule type" value="Genomic_DNA"/>
</dbReference>
<sequence>MKPPKLSGDGKYSVYALATRWTSYDCFLESFPRYLRMQGENGDIRALFDGAVGIVGGYIESGELSAVKLRDQSGILANGIIEYDISGHSVEVLERTHFKGLQEIGTSDDLQVDTSLDNPGGDHPMQEQYFLDEMKRRKIPNFLEVPDGERASLIRFFVNHKVMGESVARLAWQRLVDHKQVKSVVNTKKVKP</sequence>
<reference evidence="1 2" key="1">
    <citation type="submission" date="2023-08" db="EMBL/GenBank/DDBJ databases">
        <title>New molecular markers tilS and rpoB for phylogenetic and monitoring studies of the genus Thiothrix biodiversity.</title>
        <authorList>
            <person name="Ravin N.V."/>
            <person name="Smolyakov D."/>
            <person name="Markov N.D."/>
            <person name="Beletsky A.V."/>
            <person name="Mardanov A.V."/>
            <person name="Rudenko T.S."/>
            <person name="Grabovich M.Y."/>
        </authorList>
    </citation>
    <scope>NUCLEOTIDE SEQUENCE [LARGE SCALE GENOMIC DNA]</scope>
    <source>
        <strain evidence="1 2">MK1</strain>
    </source>
</reference>
<proteinExistence type="predicted"/>
<keyword evidence="2" id="KW-1185">Reference proteome</keyword>
<evidence type="ECO:0000313" key="2">
    <source>
        <dbReference type="Proteomes" id="UP001236657"/>
    </source>
</evidence>
<dbReference type="Proteomes" id="UP001236657">
    <property type="component" value="Chromosome"/>
</dbReference>
<name>A0ABY9MQD6_9GAMM</name>